<reference evidence="4" key="4">
    <citation type="submission" date="2023-07" db="EMBL/GenBank/DDBJ databases">
        <title>Streptococcus macedonicus and Acinetobacter baumannii: co-inhabitants of the cheese production environment.</title>
        <authorList>
            <person name="Johnson J."/>
            <person name="Curtin C."/>
            <person name="Waite-Cusic J."/>
        </authorList>
    </citation>
    <scope>NUCLEOTIDE SEQUENCE [LARGE SCALE GENOMIC DNA]</scope>
    <source>
        <strain evidence="4">E28</strain>
    </source>
</reference>
<dbReference type="GeneID" id="93935608"/>
<reference evidence="2" key="2">
    <citation type="submission" date="2022-11" db="EMBL/GenBank/DDBJ databases">
        <title>Streptococcus macedonicus and Acinetobacter baumannii: co-inhabitants of the cheese production environment.</title>
        <authorList>
            <person name="Johnson J."/>
        </authorList>
    </citation>
    <scope>NUCLEOTIDE SEQUENCE</scope>
    <source>
        <strain evidence="2">E37</strain>
    </source>
</reference>
<reference evidence="1" key="5">
    <citation type="submission" date="2024-05" db="EMBL/GenBank/DDBJ databases">
        <title>Streptococcus macedonicus and Acinetobacter baumannii: co-inhabitants of the cheese production environment.</title>
        <authorList>
            <person name="Johnson J."/>
            <person name="Curtin C."/>
            <person name="Waite-Cusic J."/>
        </authorList>
    </citation>
    <scope>NUCLEOTIDE SEQUENCE</scope>
    <source>
        <strain evidence="1">E28</strain>
    </source>
</reference>
<sequence>MGQLKDEYQTKEFVTSVSMIPEVPLTRAAAPSATAKVLRSG</sequence>
<name>A0AA47IMB7_STRMC</name>
<proteinExistence type="predicted"/>
<dbReference type="Proteomes" id="UP001156410">
    <property type="component" value="Chromosome"/>
</dbReference>
<dbReference type="EMBL" id="JAPHJC010000065">
    <property type="protein sequence ID" value="MCW8678881.1"/>
    <property type="molecule type" value="Genomic_DNA"/>
</dbReference>
<keyword evidence="4" id="KW-1185">Reference proteome</keyword>
<dbReference type="AlphaFoldDB" id="A0AA47IMB7"/>
<organism evidence="2 3">
    <name type="scientific">Streptococcus macedonicus</name>
    <name type="common">Streptococcus gallolyticus macedonicus</name>
    <dbReference type="NCBI Taxonomy" id="59310"/>
    <lineage>
        <taxon>Bacteria</taxon>
        <taxon>Bacillati</taxon>
        <taxon>Bacillota</taxon>
        <taxon>Bacilli</taxon>
        <taxon>Lactobacillales</taxon>
        <taxon>Streptococcaceae</taxon>
        <taxon>Streptococcus</taxon>
    </lineage>
</organism>
<accession>A0AA47IMB7</accession>
<dbReference type="RefSeq" id="WP_014293809.1">
    <property type="nucleotide sequence ID" value="NZ_CP113440.1"/>
</dbReference>
<dbReference type="Proteomes" id="UP001209889">
    <property type="component" value="Unassembled WGS sequence"/>
</dbReference>
<evidence type="ECO:0000313" key="3">
    <source>
        <dbReference type="Proteomes" id="UP001156410"/>
    </source>
</evidence>
<evidence type="ECO:0000313" key="1">
    <source>
        <dbReference type="EMBL" id="MCW8678881.1"/>
    </source>
</evidence>
<reference evidence="4" key="1">
    <citation type="submission" date="2022-11" db="EMBL/GenBank/DDBJ databases">
        <title>Streptococcus macedonicus and Acinetobacter baumannii: co-inhabitants of the cheese production environment.</title>
        <authorList>
            <person name="Johnson J."/>
            <person name="Curtin C."/>
            <person name="Waite-Cusic J."/>
        </authorList>
    </citation>
    <scope>NUCLEOTIDE SEQUENCE [LARGE SCALE GENOMIC DNA]</scope>
    <source>
        <strain evidence="4">E28</strain>
    </source>
</reference>
<evidence type="ECO:0000313" key="4">
    <source>
        <dbReference type="Proteomes" id="UP001209889"/>
    </source>
</evidence>
<reference evidence="2" key="3">
    <citation type="submission" date="2022-11" db="EMBL/GenBank/DDBJ databases">
        <authorList>
            <person name="Johnson J.D."/>
        </authorList>
    </citation>
    <scope>NUCLEOTIDE SEQUENCE</scope>
    <source>
        <strain evidence="1">E28</strain>
        <strain evidence="2">E37</strain>
    </source>
</reference>
<evidence type="ECO:0000313" key="2">
    <source>
        <dbReference type="EMBL" id="WAK63506.1"/>
    </source>
</evidence>
<protein>
    <submittedName>
        <fullName evidence="2">Uncharacterized protein</fullName>
    </submittedName>
</protein>
<gene>
    <name evidence="2" type="ORF">OQG81_01020</name>
    <name evidence="1" type="ORF">OQH01_10445</name>
</gene>
<dbReference type="EMBL" id="CP113440">
    <property type="protein sequence ID" value="WAK63506.1"/>
    <property type="molecule type" value="Genomic_DNA"/>
</dbReference>